<dbReference type="Proteomes" id="UP000000437">
    <property type="component" value="Chromosome 5"/>
</dbReference>
<evidence type="ECO:0000313" key="1">
    <source>
        <dbReference type="Proteomes" id="UP000000437"/>
    </source>
</evidence>
<dbReference type="KEGG" id="dre:137495510"/>
<sequence>MDNLAYTIKSSNSVSPPTLESRNPVVNPQSLTLSAPPLCGGRQQAMALLSRSQSLPRTLSTATLISTTAVMSSEWTKVMPVSSEVKDMCNKVKQQIELGAGVSFTTYHPQNYITKTDQNPATNTFVVKVDTGNYQCVHAKILETGQGFTVPEVKYPLPISEPLVPF</sequence>
<accession>A0AB32TRH0</accession>
<dbReference type="Gene3D" id="3.10.450.10">
    <property type="match status" value="1"/>
</dbReference>
<name>A0AB32TRH0_DANRE</name>
<protein>
    <submittedName>
        <fullName evidence="2">Uncharacterized protein</fullName>
    </submittedName>
</protein>
<dbReference type="AlphaFoldDB" id="A0AB32TRH0"/>
<proteinExistence type="predicted"/>
<reference evidence="2" key="1">
    <citation type="submission" date="2025-08" db="UniProtKB">
        <authorList>
            <consortium name="RefSeq"/>
        </authorList>
    </citation>
    <scope>IDENTIFICATION</scope>
    <source>
        <strain evidence="2">Tuebingen</strain>
        <tissue evidence="2">Fibroblasts and whole tissue</tissue>
    </source>
</reference>
<gene>
    <name evidence="2" type="primary">LOC137495510</name>
</gene>
<organism evidence="1 2">
    <name type="scientific">Danio rerio</name>
    <name type="common">Zebrafish</name>
    <name type="synonym">Brachydanio rerio</name>
    <dbReference type="NCBI Taxonomy" id="7955"/>
    <lineage>
        <taxon>Eukaryota</taxon>
        <taxon>Metazoa</taxon>
        <taxon>Chordata</taxon>
        <taxon>Craniata</taxon>
        <taxon>Vertebrata</taxon>
        <taxon>Euteleostomi</taxon>
        <taxon>Actinopterygii</taxon>
        <taxon>Neopterygii</taxon>
        <taxon>Teleostei</taxon>
        <taxon>Ostariophysi</taxon>
        <taxon>Cypriniformes</taxon>
        <taxon>Danionidae</taxon>
        <taxon>Danioninae</taxon>
        <taxon>Danio</taxon>
    </lineage>
</organism>
<dbReference type="RefSeq" id="XP_068077453.2">
    <property type="nucleotide sequence ID" value="XM_068221352.2"/>
</dbReference>
<evidence type="ECO:0000313" key="2">
    <source>
        <dbReference type="RefSeq" id="XP_068077453.2"/>
    </source>
</evidence>
<keyword evidence="1" id="KW-1185">Reference proteome</keyword>